<proteinExistence type="predicted"/>
<dbReference type="Proteomes" id="UP001215280">
    <property type="component" value="Unassembled WGS sequence"/>
</dbReference>
<dbReference type="AlphaFoldDB" id="A0AAD7N7S5"/>
<dbReference type="Gene3D" id="3.80.10.10">
    <property type="entry name" value="Ribonuclease Inhibitor"/>
    <property type="match status" value="1"/>
</dbReference>
<evidence type="ECO:0008006" key="3">
    <source>
        <dbReference type="Google" id="ProtNLM"/>
    </source>
</evidence>
<dbReference type="SUPFAM" id="SSF52047">
    <property type="entry name" value="RNI-like"/>
    <property type="match status" value="1"/>
</dbReference>
<keyword evidence="2" id="KW-1185">Reference proteome</keyword>
<dbReference type="EMBL" id="JARJLG010000082">
    <property type="protein sequence ID" value="KAJ7750422.1"/>
    <property type="molecule type" value="Genomic_DNA"/>
</dbReference>
<reference evidence="1" key="1">
    <citation type="submission" date="2023-03" db="EMBL/GenBank/DDBJ databases">
        <title>Massive genome expansion in bonnet fungi (Mycena s.s.) driven by repeated elements and novel gene families across ecological guilds.</title>
        <authorList>
            <consortium name="Lawrence Berkeley National Laboratory"/>
            <person name="Harder C.B."/>
            <person name="Miyauchi S."/>
            <person name="Viragh M."/>
            <person name="Kuo A."/>
            <person name="Thoen E."/>
            <person name="Andreopoulos B."/>
            <person name="Lu D."/>
            <person name="Skrede I."/>
            <person name="Drula E."/>
            <person name="Henrissat B."/>
            <person name="Morin E."/>
            <person name="Kohler A."/>
            <person name="Barry K."/>
            <person name="LaButti K."/>
            <person name="Morin E."/>
            <person name="Salamov A."/>
            <person name="Lipzen A."/>
            <person name="Mereny Z."/>
            <person name="Hegedus B."/>
            <person name="Baldrian P."/>
            <person name="Stursova M."/>
            <person name="Weitz H."/>
            <person name="Taylor A."/>
            <person name="Grigoriev I.V."/>
            <person name="Nagy L.G."/>
            <person name="Martin F."/>
            <person name="Kauserud H."/>
        </authorList>
    </citation>
    <scope>NUCLEOTIDE SEQUENCE</scope>
    <source>
        <strain evidence="1">CBHHK188m</strain>
    </source>
</reference>
<comment type="caution">
    <text evidence="1">The sequence shown here is derived from an EMBL/GenBank/DDBJ whole genome shotgun (WGS) entry which is preliminary data.</text>
</comment>
<accession>A0AAD7N7S5</accession>
<organism evidence="1 2">
    <name type="scientific">Mycena maculata</name>
    <dbReference type="NCBI Taxonomy" id="230809"/>
    <lineage>
        <taxon>Eukaryota</taxon>
        <taxon>Fungi</taxon>
        <taxon>Dikarya</taxon>
        <taxon>Basidiomycota</taxon>
        <taxon>Agaricomycotina</taxon>
        <taxon>Agaricomycetes</taxon>
        <taxon>Agaricomycetidae</taxon>
        <taxon>Agaricales</taxon>
        <taxon>Marasmiineae</taxon>
        <taxon>Mycenaceae</taxon>
        <taxon>Mycena</taxon>
    </lineage>
</organism>
<evidence type="ECO:0000313" key="2">
    <source>
        <dbReference type="Proteomes" id="UP001215280"/>
    </source>
</evidence>
<name>A0AAD7N7S5_9AGAR</name>
<evidence type="ECO:0000313" key="1">
    <source>
        <dbReference type="EMBL" id="KAJ7750422.1"/>
    </source>
</evidence>
<dbReference type="InterPro" id="IPR032675">
    <property type="entry name" value="LRR_dom_sf"/>
</dbReference>
<gene>
    <name evidence="1" type="ORF">DFH07DRAFT_827686</name>
</gene>
<sequence length="430" mass="49188">MAPKFNCADVLVHALFRHVLSEIAHCSFCSNFCHKTNCFEHLFISYSVHPLCTMPQEIIDMVIDNVADSPSHSFKDKRTLAACALVCRSWLPRTRHHLFDDITLNRSIASFAALLRSEHCTFAPYVRNISAFRTFMDPSDHHFDKIGKDLKRLTNVRTLMLDGMFHACAPWTDFMCGFKHVTELYLHFHLTGNSNCVLGMIHMLPALRRLEANPISPVVFWNSLRPPPPFIDIAPPHLTPPPHLHSIRTGGDSARHILTWLEWFDRLSQIDHLELSPIPGEDKESVLELLRRMGSSLQSLDVRSESVFRDVFRHPSLLELLNVSMCKKLETLRVPNLNSNAQDVDAYETLRKFILGISAPTLESVIIEYPGERHKLMDWAAVDAFLAFPDFPRLRTVQISVGSQLGGYFEENLPRLHELGLLKVETVRYY</sequence>
<protein>
    <recommendedName>
        <fullName evidence="3">F-box domain-containing protein</fullName>
    </recommendedName>
</protein>